<dbReference type="Proteomes" id="UP001499988">
    <property type="component" value="Unassembled WGS sequence"/>
</dbReference>
<reference evidence="6" key="1">
    <citation type="journal article" date="2019" name="Int. J. Syst. Evol. Microbiol.">
        <title>The Global Catalogue of Microorganisms (GCM) 10K type strain sequencing project: providing services to taxonomists for standard genome sequencing and annotation.</title>
        <authorList>
            <consortium name="The Broad Institute Genomics Platform"/>
            <consortium name="The Broad Institute Genome Sequencing Center for Infectious Disease"/>
            <person name="Wu L."/>
            <person name="Ma J."/>
        </authorList>
    </citation>
    <scope>NUCLEOTIDE SEQUENCE [LARGE SCALE GENOMIC DNA]</scope>
    <source>
        <strain evidence="6">JCM 18401</strain>
    </source>
</reference>
<proteinExistence type="inferred from homology"/>
<accession>A0ABP9EDT1</accession>
<evidence type="ECO:0000256" key="2">
    <source>
        <dbReference type="ARBA" id="ARBA00022723"/>
    </source>
</evidence>
<dbReference type="PIRSF" id="PIRSF004761">
    <property type="entry name" value="Hydrgn_mat_HypA"/>
    <property type="match status" value="1"/>
</dbReference>
<comment type="function">
    <text evidence="4">Involved in the maturation of [NiFe] hydrogenases. Required for nickel insertion into the metal center of the hydrogenase.</text>
</comment>
<comment type="similarity">
    <text evidence="4">Belongs to the HypA/HybF family.</text>
</comment>
<name>A0ABP9EDT1_9GAMM</name>
<feature type="binding site" evidence="4">
    <location>
        <position position="73"/>
    </location>
    <ligand>
        <name>Zn(2+)</name>
        <dbReference type="ChEBI" id="CHEBI:29105"/>
    </ligand>
</feature>
<feature type="binding site" evidence="4">
    <location>
        <position position="76"/>
    </location>
    <ligand>
        <name>Zn(2+)</name>
        <dbReference type="ChEBI" id="CHEBI:29105"/>
    </ligand>
</feature>
<organism evidence="5 6">
    <name type="scientific">Ferrimonas pelagia</name>
    <dbReference type="NCBI Taxonomy" id="1177826"/>
    <lineage>
        <taxon>Bacteria</taxon>
        <taxon>Pseudomonadati</taxon>
        <taxon>Pseudomonadota</taxon>
        <taxon>Gammaproteobacteria</taxon>
        <taxon>Alteromonadales</taxon>
        <taxon>Ferrimonadaceae</taxon>
        <taxon>Ferrimonas</taxon>
    </lineage>
</organism>
<keyword evidence="1 4" id="KW-0533">Nickel</keyword>
<feature type="binding site" evidence="4">
    <location>
        <position position="92"/>
    </location>
    <ligand>
        <name>Zn(2+)</name>
        <dbReference type="ChEBI" id="CHEBI:29105"/>
    </ligand>
</feature>
<sequence length="113" mass="12213">MHEISLAEGILAIIERQRREGDFGCVKSVQLEIGQLAGVEVEALLFGMKAVFRDTVADGAEIELISVGGQAFCFDCESQVPLAKRGEACPGCGGYRLHVNDGDQMRVKSLEVE</sequence>
<evidence type="ECO:0000256" key="4">
    <source>
        <dbReference type="HAMAP-Rule" id="MF_00213"/>
    </source>
</evidence>
<dbReference type="NCBIfam" id="TIGR00100">
    <property type="entry name" value="hypA"/>
    <property type="match status" value="1"/>
</dbReference>
<feature type="binding site" evidence="4">
    <location>
        <position position="89"/>
    </location>
    <ligand>
        <name>Zn(2+)</name>
        <dbReference type="ChEBI" id="CHEBI:29105"/>
    </ligand>
</feature>
<evidence type="ECO:0000256" key="3">
    <source>
        <dbReference type="ARBA" id="ARBA00022833"/>
    </source>
</evidence>
<feature type="binding site" evidence="4">
    <location>
        <position position="2"/>
    </location>
    <ligand>
        <name>Ni(2+)</name>
        <dbReference type="ChEBI" id="CHEBI:49786"/>
    </ligand>
</feature>
<keyword evidence="3 4" id="KW-0862">Zinc</keyword>
<comment type="caution">
    <text evidence="5">The sequence shown here is derived from an EMBL/GenBank/DDBJ whole genome shotgun (WGS) entry which is preliminary data.</text>
</comment>
<evidence type="ECO:0000313" key="5">
    <source>
        <dbReference type="EMBL" id="GAA4874941.1"/>
    </source>
</evidence>
<gene>
    <name evidence="4 5" type="primary">hypA</name>
    <name evidence="5" type="ORF">GCM10023333_05120</name>
</gene>
<dbReference type="InterPro" id="IPR000688">
    <property type="entry name" value="HypA/HybF"/>
</dbReference>
<dbReference type="Gene3D" id="3.30.2320.80">
    <property type="match status" value="1"/>
</dbReference>
<dbReference type="Pfam" id="PF01155">
    <property type="entry name" value="HypA"/>
    <property type="match status" value="1"/>
</dbReference>
<protein>
    <recommendedName>
        <fullName evidence="4">Hydrogenase maturation factor HypA</fullName>
    </recommendedName>
</protein>
<keyword evidence="2 4" id="KW-0479">Metal-binding</keyword>
<dbReference type="PANTHER" id="PTHR34535:SF3">
    <property type="entry name" value="HYDROGENASE MATURATION FACTOR HYPA"/>
    <property type="match status" value="1"/>
</dbReference>
<dbReference type="EMBL" id="BAABJZ010000006">
    <property type="protein sequence ID" value="GAA4874941.1"/>
    <property type="molecule type" value="Genomic_DNA"/>
</dbReference>
<keyword evidence="6" id="KW-1185">Reference proteome</keyword>
<dbReference type="PANTHER" id="PTHR34535">
    <property type="entry name" value="HYDROGENASE MATURATION FACTOR HYPA"/>
    <property type="match status" value="1"/>
</dbReference>
<dbReference type="HAMAP" id="MF_00213">
    <property type="entry name" value="HypA_HybF"/>
    <property type="match status" value="1"/>
</dbReference>
<evidence type="ECO:0000313" key="6">
    <source>
        <dbReference type="Proteomes" id="UP001499988"/>
    </source>
</evidence>
<dbReference type="RefSeq" id="WP_345333104.1">
    <property type="nucleotide sequence ID" value="NZ_BAABJZ010000006.1"/>
</dbReference>
<evidence type="ECO:0000256" key="1">
    <source>
        <dbReference type="ARBA" id="ARBA00022596"/>
    </source>
</evidence>